<dbReference type="KEGG" id="pmar:B0X71_19475"/>
<evidence type="ECO:0000313" key="1">
    <source>
        <dbReference type="EMBL" id="AQQ55355.1"/>
    </source>
</evidence>
<gene>
    <name evidence="1" type="ORF">B0X71_19475</name>
</gene>
<protein>
    <submittedName>
        <fullName evidence="1">Uncharacterized protein</fullName>
    </submittedName>
</protein>
<evidence type="ECO:0000313" key="2">
    <source>
        <dbReference type="Proteomes" id="UP000188184"/>
    </source>
</evidence>
<dbReference type="EMBL" id="CP019641">
    <property type="protein sequence ID" value="AQQ55355.1"/>
    <property type="molecule type" value="Genomic_DNA"/>
</dbReference>
<proteinExistence type="predicted"/>
<keyword evidence="1" id="KW-0614">Plasmid</keyword>
<dbReference type="RefSeq" id="WP_077591215.1">
    <property type="nucleotide sequence ID" value="NZ_CP019641.1"/>
</dbReference>
<keyword evidence="2" id="KW-1185">Reference proteome</keyword>
<dbReference type="Proteomes" id="UP000188184">
    <property type="component" value="Plasmid unnamed1"/>
</dbReference>
<sequence>MAQLVATVLTLPLILWTVFQPIMYHNASMTQETVKFAIYEISKEAAMQGQFNTDLYAEFKDLLVQNHGYNPDCIQITGTETLTNRGGELAVEVTVPKPVLSPWDAVSVSSCSRPDSYTPYTIKQVIKSEYIP</sequence>
<dbReference type="AlphaFoldDB" id="A0A1Q2L4G8"/>
<organism evidence="1 2">
    <name type="scientific">Planococcus lenghuensis</name>
    <dbReference type="NCBI Taxonomy" id="2213202"/>
    <lineage>
        <taxon>Bacteria</taxon>
        <taxon>Bacillati</taxon>
        <taxon>Bacillota</taxon>
        <taxon>Bacilli</taxon>
        <taxon>Bacillales</taxon>
        <taxon>Caryophanaceae</taxon>
        <taxon>Planococcus</taxon>
    </lineage>
</organism>
<reference evidence="1 2" key="1">
    <citation type="submission" date="2017-02" db="EMBL/GenBank/DDBJ databases">
        <title>The complete genomic sequence of a novel cold adapted crude oil-degrading bacterium Planococcus qaidamina Y42.</title>
        <authorList>
            <person name="Yang R."/>
        </authorList>
    </citation>
    <scope>NUCLEOTIDE SEQUENCE [LARGE SCALE GENOMIC DNA]</scope>
    <source>
        <strain evidence="1 2">Y42</strain>
        <plasmid evidence="1 2">unnamed1</plasmid>
    </source>
</reference>
<geneLocation type="plasmid" evidence="1 2">
    <name>unnamed1</name>
</geneLocation>
<name>A0A1Q2L4G8_9BACL</name>
<dbReference type="OrthoDB" id="2907724at2"/>
<accession>A0A1Q2L4G8</accession>